<evidence type="ECO:0000313" key="1">
    <source>
        <dbReference type="EMBL" id="CAH7668671.1"/>
    </source>
</evidence>
<dbReference type="EMBL" id="CALTRL010000577">
    <property type="protein sequence ID" value="CAH7668671.1"/>
    <property type="molecule type" value="Genomic_DNA"/>
</dbReference>
<proteinExistence type="predicted"/>
<sequence length="267" mass="29995">PKIHLYLAQLSNSPIKSQNHFQSALNVLKSKLESIEALDPSIQIDNETCNSKDKYNRSGVGIVTNDHKLKVISLEEFQIRRNCSGALVEMTEIYLMDLCFEPEAEKKCLSYLEMASELDPTNPESLQTLASVRISQSNIKEATKALRLALSLWSNNPVADLDIYEENLQMEVVEKTAEGLVDNEDQQMIDGERDVKEESGGLLIEEDQDKLSSLPPFETSAQWAKLALECNMWSYSIEVLYGCEAEINEDGEVHYLLGIALYLLGQS</sequence>
<comment type="caution">
    <text evidence="1">The sequence shown here is derived from an EMBL/GenBank/DDBJ whole genome shotgun (WGS) entry which is preliminary data.</text>
</comment>
<evidence type="ECO:0000313" key="2">
    <source>
        <dbReference type="Proteomes" id="UP001153365"/>
    </source>
</evidence>
<dbReference type="Proteomes" id="UP001153365">
    <property type="component" value="Unassembled WGS sequence"/>
</dbReference>
<name>A0AAV0ALN0_PHAPC</name>
<dbReference type="AlphaFoldDB" id="A0AAV0ALN0"/>
<organism evidence="1 2">
    <name type="scientific">Phakopsora pachyrhizi</name>
    <name type="common">Asian soybean rust disease fungus</name>
    <dbReference type="NCBI Taxonomy" id="170000"/>
    <lineage>
        <taxon>Eukaryota</taxon>
        <taxon>Fungi</taxon>
        <taxon>Dikarya</taxon>
        <taxon>Basidiomycota</taxon>
        <taxon>Pucciniomycotina</taxon>
        <taxon>Pucciniomycetes</taxon>
        <taxon>Pucciniales</taxon>
        <taxon>Phakopsoraceae</taxon>
        <taxon>Phakopsora</taxon>
    </lineage>
</organism>
<feature type="non-terminal residue" evidence="1">
    <location>
        <position position="1"/>
    </location>
</feature>
<dbReference type="SUPFAM" id="SSF48452">
    <property type="entry name" value="TPR-like"/>
    <property type="match status" value="1"/>
</dbReference>
<accession>A0AAV0ALN0</accession>
<keyword evidence="2" id="KW-1185">Reference proteome</keyword>
<protein>
    <submittedName>
        <fullName evidence="1">Uncharacterized protein</fullName>
    </submittedName>
</protein>
<gene>
    <name evidence="1" type="ORF">PPACK8108_LOCUS3211</name>
</gene>
<dbReference type="Gene3D" id="1.25.40.10">
    <property type="entry name" value="Tetratricopeptide repeat domain"/>
    <property type="match status" value="1"/>
</dbReference>
<dbReference type="InterPro" id="IPR011990">
    <property type="entry name" value="TPR-like_helical_dom_sf"/>
</dbReference>
<reference evidence="1" key="1">
    <citation type="submission" date="2022-06" db="EMBL/GenBank/DDBJ databases">
        <authorList>
            <consortium name="SYNGENTA / RWTH Aachen University"/>
        </authorList>
    </citation>
    <scope>NUCLEOTIDE SEQUENCE</scope>
</reference>